<organism evidence="2 3">
    <name type="scientific">Paraburkholderia phenoliruptrix</name>
    <dbReference type="NCBI Taxonomy" id="252970"/>
    <lineage>
        <taxon>Bacteria</taxon>
        <taxon>Pseudomonadati</taxon>
        <taxon>Pseudomonadota</taxon>
        <taxon>Betaproteobacteria</taxon>
        <taxon>Burkholderiales</taxon>
        <taxon>Burkholderiaceae</taxon>
        <taxon>Paraburkholderia</taxon>
    </lineage>
</organism>
<dbReference type="AlphaFoldDB" id="A0A6J5A1T9"/>
<name>A0A6J5A1T9_9BURK</name>
<dbReference type="RefSeq" id="WP_035484545.1">
    <property type="nucleotide sequence ID" value="NZ_CADFGL010000003.1"/>
</dbReference>
<keyword evidence="1" id="KW-0812">Transmembrane</keyword>
<feature type="transmembrane region" description="Helical" evidence="1">
    <location>
        <begin position="20"/>
        <end position="40"/>
    </location>
</feature>
<evidence type="ECO:0000313" key="3">
    <source>
        <dbReference type="Proteomes" id="UP000494249"/>
    </source>
</evidence>
<keyword evidence="1" id="KW-1133">Transmembrane helix</keyword>
<sequence length="294" mass="31300">MKPTPMRITPQTGQAMVEFLVAMISVMSVLMLAIIMLAKFNDVRNRTLMGSRYAAWERTVWTDNDPLKNLSDDAATTEGWSSQFGSAALGAGKTDADIKGEVLARIMAGDGAPIAGTDRQQSALAATQPAMWRDYGGNALLASASDVQLSTGATDDPASSQPQSALSTWQVPTATGSSFAARLPLPTRTLQSGAISVAIAQNSSVLKRLWPKNYLLPAFSGLTFSDTNVLMTNTWVPDGSSSNKALFSQAVPAANVTLVPPGTYQAMQKYAPEISTLQFGRIQQDVVPPNRLSQ</sequence>
<evidence type="ECO:0000256" key="1">
    <source>
        <dbReference type="SAM" id="Phobius"/>
    </source>
</evidence>
<proteinExistence type="predicted"/>
<keyword evidence="1" id="KW-0472">Membrane</keyword>
<dbReference type="Proteomes" id="UP000494249">
    <property type="component" value="Unassembled WGS sequence"/>
</dbReference>
<accession>A0A6J5A1T9</accession>
<evidence type="ECO:0000313" key="2">
    <source>
        <dbReference type="EMBL" id="CAB3649842.1"/>
    </source>
</evidence>
<gene>
    <name evidence="2" type="ORF">LMG22037_00929</name>
</gene>
<protein>
    <submittedName>
        <fullName evidence="2">Uncharacterized protein</fullName>
    </submittedName>
</protein>
<reference evidence="2 3" key="1">
    <citation type="submission" date="2020-04" db="EMBL/GenBank/DDBJ databases">
        <authorList>
            <person name="De Canck E."/>
        </authorList>
    </citation>
    <scope>NUCLEOTIDE SEQUENCE [LARGE SCALE GENOMIC DNA]</scope>
    <source>
        <strain evidence="2 3">LMG 22037</strain>
    </source>
</reference>
<dbReference type="EMBL" id="CADIKB010000002">
    <property type="protein sequence ID" value="CAB3649842.1"/>
    <property type="molecule type" value="Genomic_DNA"/>
</dbReference>